<name>A0ABD3RGN4_9STRA</name>
<reference evidence="1 2" key="1">
    <citation type="submission" date="2024-10" db="EMBL/GenBank/DDBJ databases">
        <title>Updated reference genomes for cyclostephanoid diatoms.</title>
        <authorList>
            <person name="Roberts W.R."/>
            <person name="Alverson A.J."/>
        </authorList>
    </citation>
    <scope>NUCLEOTIDE SEQUENCE [LARGE SCALE GENOMIC DNA]</scope>
    <source>
        <strain evidence="1 2">AJA228-03</strain>
    </source>
</reference>
<evidence type="ECO:0000313" key="1">
    <source>
        <dbReference type="EMBL" id="KAL3812195.1"/>
    </source>
</evidence>
<protein>
    <submittedName>
        <fullName evidence="1">Uncharacterized protein</fullName>
    </submittedName>
</protein>
<dbReference type="EMBL" id="JALLPB020000211">
    <property type="protein sequence ID" value="KAL3812195.1"/>
    <property type="molecule type" value="Genomic_DNA"/>
</dbReference>
<organism evidence="1 2">
    <name type="scientific">Cyclostephanos tholiformis</name>
    <dbReference type="NCBI Taxonomy" id="382380"/>
    <lineage>
        <taxon>Eukaryota</taxon>
        <taxon>Sar</taxon>
        <taxon>Stramenopiles</taxon>
        <taxon>Ochrophyta</taxon>
        <taxon>Bacillariophyta</taxon>
        <taxon>Coscinodiscophyceae</taxon>
        <taxon>Thalassiosirophycidae</taxon>
        <taxon>Stephanodiscales</taxon>
        <taxon>Stephanodiscaceae</taxon>
        <taxon>Cyclostephanos</taxon>
    </lineage>
</organism>
<dbReference type="AlphaFoldDB" id="A0ABD3RGN4"/>
<comment type="caution">
    <text evidence="1">The sequence shown here is derived from an EMBL/GenBank/DDBJ whole genome shotgun (WGS) entry which is preliminary data.</text>
</comment>
<proteinExistence type="predicted"/>
<gene>
    <name evidence="1" type="ORF">ACHAXA_009669</name>
</gene>
<accession>A0ABD3RGN4</accession>
<evidence type="ECO:0000313" key="2">
    <source>
        <dbReference type="Proteomes" id="UP001530377"/>
    </source>
</evidence>
<sequence>MAFFDDTNHVSSESRRDLITTGVCFASPLFYCIDSDQIPLACAKDVSCIRLSSSPKIIAQFITNVGNTKFLSSVRRSNYKFLYRGLSSDEVEAVANNDELAAIIIKEEPFDLLDSNTYNSTESVIYFQDMEHEMTAMRMPLKPSNSHIGTTNPKDAARWGQAASIWPLGEEGVDFAWLADGGSFWPTGELHIKERNGITSSMKVPGDGKCDGLSEALLEDSLEIMFRADNGFVAVPDELDKELRKHLSEMRF</sequence>
<keyword evidence="2" id="KW-1185">Reference proteome</keyword>
<dbReference type="Proteomes" id="UP001530377">
    <property type="component" value="Unassembled WGS sequence"/>
</dbReference>